<protein>
    <submittedName>
        <fullName evidence="1">3444_t:CDS:1</fullName>
    </submittedName>
</protein>
<sequence length="171" mass="19829">MSSYEIVWKQVLANKMGKKVKFSFPKTFSQHFVFVLAYLMSHVPEQDNREAYFSRPLKSYTKKAEEYQACLITIIYGETYLDPGKVKVRSFDLIKAIEVGHEIIDCPGSALIGFRTLFKEFIDQAKKGNKNNKKLSKKLHNLWAKLEDKLYSKVVAVKTNDDELYSERFGL</sequence>
<organism evidence="1 2">
    <name type="scientific">Funneliformis mosseae</name>
    <name type="common">Endomycorrhizal fungus</name>
    <name type="synonym">Glomus mosseae</name>
    <dbReference type="NCBI Taxonomy" id="27381"/>
    <lineage>
        <taxon>Eukaryota</taxon>
        <taxon>Fungi</taxon>
        <taxon>Fungi incertae sedis</taxon>
        <taxon>Mucoromycota</taxon>
        <taxon>Glomeromycotina</taxon>
        <taxon>Glomeromycetes</taxon>
        <taxon>Glomerales</taxon>
        <taxon>Glomeraceae</taxon>
        <taxon>Funneliformis</taxon>
    </lineage>
</organism>
<evidence type="ECO:0000313" key="1">
    <source>
        <dbReference type="EMBL" id="CAG8660140.1"/>
    </source>
</evidence>
<proteinExistence type="predicted"/>
<dbReference type="Proteomes" id="UP000789375">
    <property type="component" value="Unassembled WGS sequence"/>
</dbReference>
<name>A0A9N9E149_FUNMO</name>
<dbReference type="EMBL" id="CAJVPP010005117">
    <property type="protein sequence ID" value="CAG8660140.1"/>
    <property type="molecule type" value="Genomic_DNA"/>
</dbReference>
<evidence type="ECO:0000313" key="2">
    <source>
        <dbReference type="Proteomes" id="UP000789375"/>
    </source>
</evidence>
<accession>A0A9N9E149</accession>
<reference evidence="1" key="1">
    <citation type="submission" date="2021-06" db="EMBL/GenBank/DDBJ databases">
        <authorList>
            <person name="Kallberg Y."/>
            <person name="Tangrot J."/>
            <person name="Rosling A."/>
        </authorList>
    </citation>
    <scope>NUCLEOTIDE SEQUENCE</scope>
    <source>
        <strain evidence="1">87-6 pot B 2015</strain>
    </source>
</reference>
<keyword evidence="2" id="KW-1185">Reference proteome</keyword>
<comment type="caution">
    <text evidence="1">The sequence shown here is derived from an EMBL/GenBank/DDBJ whole genome shotgun (WGS) entry which is preliminary data.</text>
</comment>
<dbReference type="AlphaFoldDB" id="A0A9N9E149"/>
<gene>
    <name evidence="1" type="ORF">FMOSSE_LOCUS11897</name>
</gene>